<gene>
    <name evidence="1" type="ORF">IFR04_003689</name>
</gene>
<keyword evidence="2" id="KW-1185">Reference proteome</keyword>
<dbReference type="OrthoDB" id="4772806at2759"/>
<dbReference type="AlphaFoldDB" id="A0A8H7WE34"/>
<name>A0A8H7WE34_9HELO</name>
<sequence>MVALSLTISISRGSDHASAAPSLNYQASVYSSHSHSHSQPPAYGYKFSRDNSLEQLVLKQRPQLESQRLQRARTLRAKIKMASNETGAMNIERKKSFGIGGAGNIRRPSDVIYPPRVNTDGTRRSSVWSTMSVSVSPGTSPDGRRSSIWGLFRRNSVHVEDGISERNDTDKVEFKEVNMGGRN</sequence>
<organism evidence="1 2">
    <name type="scientific">Cadophora malorum</name>
    <dbReference type="NCBI Taxonomy" id="108018"/>
    <lineage>
        <taxon>Eukaryota</taxon>
        <taxon>Fungi</taxon>
        <taxon>Dikarya</taxon>
        <taxon>Ascomycota</taxon>
        <taxon>Pezizomycotina</taxon>
        <taxon>Leotiomycetes</taxon>
        <taxon>Helotiales</taxon>
        <taxon>Ploettnerulaceae</taxon>
        <taxon>Cadophora</taxon>
    </lineage>
</organism>
<reference evidence="1" key="1">
    <citation type="submission" date="2021-02" db="EMBL/GenBank/DDBJ databases">
        <title>Genome sequence Cadophora malorum strain M34.</title>
        <authorList>
            <person name="Stefanovic E."/>
            <person name="Vu D."/>
            <person name="Scully C."/>
            <person name="Dijksterhuis J."/>
            <person name="Roader J."/>
            <person name="Houbraken J."/>
        </authorList>
    </citation>
    <scope>NUCLEOTIDE SEQUENCE</scope>
    <source>
        <strain evidence="1">M34</strain>
    </source>
</reference>
<accession>A0A8H7WE34</accession>
<evidence type="ECO:0000313" key="1">
    <source>
        <dbReference type="EMBL" id="KAG4423191.1"/>
    </source>
</evidence>
<proteinExistence type="predicted"/>
<protein>
    <submittedName>
        <fullName evidence="1">Uncharacterized protein</fullName>
    </submittedName>
</protein>
<comment type="caution">
    <text evidence="1">The sequence shown here is derived from an EMBL/GenBank/DDBJ whole genome shotgun (WGS) entry which is preliminary data.</text>
</comment>
<evidence type="ECO:0000313" key="2">
    <source>
        <dbReference type="Proteomes" id="UP000664132"/>
    </source>
</evidence>
<dbReference type="EMBL" id="JAFJYH010000038">
    <property type="protein sequence ID" value="KAG4423191.1"/>
    <property type="molecule type" value="Genomic_DNA"/>
</dbReference>
<dbReference type="Proteomes" id="UP000664132">
    <property type="component" value="Unassembled WGS sequence"/>
</dbReference>